<evidence type="ECO:0000313" key="2">
    <source>
        <dbReference type="EMBL" id="KAA9299637.1"/>
    </source>
</evidence>
<dbReference type="Proteomes" id="UP000327148">
    <property type="component" value="Unassembled WGS sequence"/>
</dbReference>
<keyword evidence="1" id="KW-0812">Transmembrane</keyword>
<evidence type="ECO:0008006" key="4">
    <source>
        <dbReference type="Google" id="ProtNLM"/>
    </source>
</evidence>
<keyword evidence="1" id="KW-0472">Membrane</keyword>
<proteinExistence type="predicted"/>
<reference evidence="2 3" key="1">
    <citation type="submission" date="2019-09" db="EMBL/GenBank/DDBJ databases">
        <title>Draft genome sequence assemblies of isolates from the urinary tract.</title>
        <authorList>
            <person name="Mores C.R."/>
            <person name="Putonti C."/>
            <person name="Wolfe A.J."/>
        </authorList>
    </citation>
    <scope>NUCLEOTIDE SEQUENCE [LARGE SCALE GENOMIC DNA]</scope>
    <source>
        <strain evidence="2 3">UMB623</strain>
    </source>
</reference>
<dbReference type="AlphaFoldDB" id="A0A5N1GFC8"/>
<dbReference type="EMBL" id="VYWO01000008">
    <property type="protein sequence ID" value="KAA9299637.1"/>
    <property type="molecule type" value="Genomic_DNA"/>
</dbReference>
<accession>A0A5N1GFC8</accession>
<gene>
    <name evidence="2" type="ORF">F6I03_09210</name>
</gene>
<sequence>MKKRILWGIALTGLIALVIGTLSFFISDYDHVAAELTRFYQEELTDNRQTIYDEDLRESVKSLAVESQSEVSIHIQPAEDYRVQVQDLPGADAAKVNYEGGQLIVQSPTKDRNYPLEITLYGPDFAQTKLDLKAAYLDLDSQASLEQLALEADHAEVDLKGDHSYPMQLQAGYIYGNFDFDQTDLAFAVLEGQLGLSLNAGEMHYLPAGQQGEILYKLGKGDQEVQLKVDYSAIDVTTED</sequence>
<dbReference type="OrthoDB" id="2136323at2"/>
<evidence type="ECO:0000313" key="3">
    <source>
        <dbReference type="Proteomes" id="UP000327148"/>
    </source>
</evidence>
<evidence type="ECO:0000256" key="1">
    <source>
        <dbReference type="SAM" id="Phobius"/>
    </source>
</evidence>
<protein>
    <recommendedName>
        <fullName evidence="4">DUF4097 domain-containing protein</fullName>
    </recommendedName>
</protein>
<feature type="transmembrane region" description="Helical" evidence="1">
    <location>
        <begin position="5"/>
        <end position="26"/>
    </location>
</feature>
<dbReference type="RefSeq" id="WP_070430606.1">
    <property type="nucleotide sequence ID" value="NZ_VYWO01000008.1"/>
</dbReference>
<keyword evidence="1" id="KW-1133">Transmembrane helix</keyword>
<name>A0A5N1GFC8_9LACT</name>
<comment type="caution">
    <text evidence="2">The sequence shown here is derived from an EMBL/GenBank/DDBJ whole genome shotgun (WGS) entry which is preliminary data.</text>
</comment>
<organism evidence="2 3">
    <name type="scientific">Aerococcus sanguinicola</name>
    <dbReference type="NCBI Taxonomy" id="119206"/>
    <lineage>
        <taxon>Bacteria</taxon>
        <taxon>Bacillati</taxon>
        <taxon>Bacillota</taxon>
        <taxon>Bacilli</taxon>
        <taxon>Lactobacillales</taxon>
        <taxon>Aerococcaceae</taxon>
        <taxon>Aerococcus</taxon>
    </lineage>
</organism>